<accession>A7TH49</accession>
<name>A7TH49_VANPO</name>
<dbReference type="STRING" id="436907.A7TH49"/>
<dbReference type="InParanoid" id="A7TH49"/>
<dbReference type="AlphaFoldDB" id="A7TH49"/>
<dbReference type="Proteomes" id="UP000000267">
    <property type="component" value="Unassembled WGS sequence"/>
</dbReference>
<sequence length="394" mass="45044">MSSQDSQFQRTNDTPENKVFQDVYVANVSKSRIPSLSSLFLNNTIEEKNHEFIGFRRFARTYILGTERSVKSKVTKPKSQLNITNMTYQSNGDYLSHGEYLNELPKEKIYLENKLELAREHQASTNMSKVNVPGEIYDYEVDQFGVPQKIPDLTYEDDDMDYISPSEGKISTTNSSEDIEMTNTGCDLKKVVLRNIPVGTGVRSILSQICGGPLESLIVQTKPDSHNELSKVELSFLTYEGAWAFMKYGRTTLFQINGIQLNPEWGKLSSSKSLNYANLSKSGTGDCKDISRCLILKKYINRNDTRHGTSKEHLIERFDIEELKSDFERFGDIFDITPIVSRKLCVSISYNHILGAMTAMDDYEDSHSLLHQKYFRTWAIWYGKDITDKPCIEL</sequence>
<dbReference type="eggNOG" id="ENOG502RYS8">
    <property type="taxonomic scope" value="Eukaryota"/>
</dbReference>
<dbReference type="OMA" id="FYENGEY"/>
<evidence type="ECO:0008006" key="3">
    <source>
        <dbReference type="Google" id="ProtNLM"/>
    </source>
</evidence>
<dbReference type="CDD" id="cd12261">
    <property type="entry name" value="RRM1_3_MRN1"/>
    <property type="match status" value="1"/>
</dbReference>
<dbReference type="GeneID" id="5546612"/>
<dbReference type="KEGG" id="vpo:Kpol_1013p1"/>
<dbReference type="RefSeq" id="XP_001646188.1">
    <property type="nucleotide sequence ID" value="XM_001646138.1"/>
</dbReference>
<dbReference type="GO" id="GO:0005619">
    <property type="term" value="C:ascospore wall"/>
    <property type="evidence" value="ECO:0007669"/>
    <property type="project" value="EnsemblFungi"/>
</dbReference>
<dbReference type="GO" id="GO:0030295">
    <property type="term" value="F:protein kinase activator activity"/>
    <property type="evidence" value="ECO:0007669"/>
    <property type="project" value="EnsemblFungi"/>
</dbReference>
<organism evidence="2">
    <name type="scientific">Vanderwaltozyma polyspora (strain ATCC 22028 / DSM 70294 / BCRC 21397 / CBS 2163 / NBRC 10782 / NRRL Y-8283 / UCD 57-17)</name>
    <name type="common">Kluyveromyces polysporus</name>
    <dbReference type="NCBI Taxonomy" id="436907"/>
    <lineage>
        <taxon>Eukaryota</taxon>
        <taxon>Fungi</taxon>
        <taxon>Dikarya</taxon>
        <taxon>Ascomycota</taxon>
        <taxon>Saccharomycotina</taxon>
        <taxon>Saccharomycetes</taxon>
        <taxon>Saccharomycetales</taxon>
        <taxon>Saccharomycetaceae</taxon>
        <taxon>Vanderwaltozyma</taxon>
    </lineage>
</organism>
<dbReference type="HOGENOM" id="CLU_046455_1_0_1"/>
<dbReference type="PhylomeDB" id="A7TH49"/>
<dbReference type="OrthoDB" id="4073963at2759"/>
<protein>
    <recommendedName>
        <fullName evidence="3">RRM domain-containing protein</fullName>
    </recommendedName>
</protein>
<dbReference type="EMBL" id="DS480390">
    <property type="protein sequence ID" value="EDO18330.1"/>
    <property type="molecule type" value="Genomic_DNA"/>
</dbReference>
<evidence type="ECO:0000313" key="1">
    <source>
        <dbReference type="EMBL" id="EDO18330.1"/>
    </source>
</evidence>
<proteinExistence type="predicted"/>
<dbReference type="FunCoup" id="A7TH49">
    <property type="interactions" value="46"/>
</dbReference>
<keyword evidence="2" id="KW-1185">Reference proteome</keyword>
<reference evidence="1 2" key="1">
    <citation type="journal article" date="2007" name="Proc. Natl. Acad. Sci. U.S.A.">
        <title>Independent sorting-out of thousands of duplicated gene pairs in two yeast species descended from a whole-genome duplication.</title>
        <authorList>
            <person name="Scannell D.R."/>
            <person name="Frank A.C."/>
            <person name="Conant G.C."/>
            <person name="Byrne K.P."/>
            <person name="Woolfit M."/>
            <person name="Wolfe K.H."/>
        </authorList>
    </citation>
    <scope>NUCLEOTIDE SEQUENCE [LARGE SCALE GENOMIC DNA]</scope>
    <source>
        <strain evidence="2">ATCC 22028 / DSM 70294 / BCRC 21397 / CBS 2163 / NBRC 10782 / NRRL Y-8283 / UCD 57-17</strain>
    </source>
</reference>
<gene>
    <name evidence="1" type="ORF">Kpol_1013p1</name>
</gene>
<dbReference type="GO" id="GO:0030476">
    <property type="term" value="P:ascospore wall assembly"/>
    <property type="evidence" value="ECO:0007669"/>
    <property type="project" value="EnsemblFungi"/>
</dbReference>
<evidence type="ECO:0000313" key="2">
    <source>
        <dbReference type="Proteomes" id="UP000000267"/>
    </source>
</evidence>